<reference evidence="3 4" key="1">
    <citation type="submission" date="2019-02" db="EMBL/GenBank/DDBJ databases">
        <title>Dyella amyloliquefaciens sp. nov., isolated from forest soil.</title>
        <authorList>
            <person name="Gao Z.-H."/>
            <person name="Qiu L.-H."/>
        </authorList>
    </citation>
    <scope>NUCLEOTIDE SEQUENCE [LARGE SCALE GENOMIC DNA]</scope>
    <source>
        <strain evidence="3 4">KACC 12747</strain>
    </source>
</reference>
<keyword evidence="4" id="KW-1185">Reference proteome</keyword>
<comment type="caution">
    <text evidence="3">The sequence shown here is derived from an EMBL/GenBank/DDBJ whole genome shotgun (WGS) entry which is preliminary data.</text>
</comment>
<evidence type="ECO:0000256" key="1">
    <source>
        <dbReference type="PROSITE-ProRule" id="PRU00510"/>
    </source>
</evidence>
<feature type="zinc finger region" description="dksA C4-type" evidence="1">
    <location>
        <begin position="94"/>
        <end position="118"/>
    </location>
</feature>
<dbReference type="InterPro" id="IPR037187">
    <property type="entry name" value="DnaK_N"/>
</dbReference>
<accession>A0A4R0YU82</accession>
<feature type="region of interest" description="Disordered" evidence="2">
    <location>
        <begin position="53"/>
        <end position="73"/>
    </location>
</feature>
<evidence type="ECO:0000256" key="2">
    <source>
        <dbReference type="SAM" id="MobiDB-lite"/>
    </source>
</evidence>
<feature type="compositionally biased region" description="Basic and acidic residues" evidence="2">
    <location>
        <begin position="62"/>
        <end position="73"/>
    </location>
</feature>
<evidence type="ECO:0000313" key="3">
    <source>
        <dbReference type="EMBL" id="TCI10062.1"/>
    </source>
</evidence>
<dbReference type="Gene3D" id="1.20.120.910">
    <property type="entry name" value="DksA, coiled-coil domain"/>
    <property type="match status" value="1"/>
</dbReference>
<dbReference type="AlphaFoldDB" id="A0A4R0YU82"/>
<dbReference type="PANTHER" id="PTHR33823">
    <property type="entry name" value="RNA POLYMERASE-BINDING TRANSCRIPTION FACTOR DKSA-RELATED"/>
    <property type="match status" value="1"/>
</dbReference>
<name>A0A4R0YU82_9GAMM</name>
<gene>
    <name evidence="3" type="ORF">EZM97_14105</name>
</gene>
<protein>
    <submittedName>
        <fullName evidence="3">TraR/DksA family transcriptional regulator</fullName>
    </submittedName>
</protein>
<organism evidence="3 4">
    <name type="scientific">Dyella soli</name>
    <dbReference type="NCBI Taxonomy" id="522319"/>
    <lineage>
        <taxon>Bacteria</taxon>
        <taxon>Pseudomonadati</taxon>
        <taxon>Pseudomonadota</taxon>
        <taxon>Gammaproteobacteria</taxon>
        <taxon>Lysobacterales</taxon>
        <taxon>Rhodanobacteraceae</taxon>
        <taxon>Dyella</taxon>
    </lineage>
</organism>
<dbReference type="PROSITE" id="PS51128">
    <property type="entry name" value="ZF_DKSA_2"/>
    <property type="match status" value="1"/>
</dbReference>
<proteinExistence type="predicted"/>
<dbReference type="EMBL" id="SJTG01000002">
    <property type="protein sequence ID" value="TCI10062.1"/>
    <property type="molecule type" value="Genomic_DNA"/>
</dbReference>
<evidence type="ECO:0000313" key="4">
    <source>
        <dbReference type="Proteomes" id="UP000291822"/>
    </source>
</evidence>
<sequence>MPEQQSTLSREFIAQQRSRLEALRRQVLGGELSATSRRRSFEELHGDEAAEFEDQAQDSAQEEVRQAQHDVDDQRVADIERALQKIDDGTYGYSDISGDPIPQARLEATPEAIVTIEEAQAREQRR</sequence>
<dbReference type="PANTHER" id="PTHR33823:SF4">
    <property type="entry name" value="GENERAL STRESS PROTEIN 16O"/>
    <property type="match status" value="1"/>
</dbReference>
<dbReference type="SUPFAM" id="SSF109635">
    <property type="entry name" value="DnaK suppressor protein DksA, alpha-hairpin domain"/>
    <property type="match status" value="1"/>
</dbReference>
<dbReference type="Proteomes" id="UP000291822">
    <property type="component" value="Unassembled WGS sequence"/>
</dbReference>
<dbReference type="RefSeq" id="WP_131407720.1">
    <property type="nucleotide sequence ID" value="NZ_SJTG01000002.1"/>
</dbReference>